<dbReference type="GO" id="GO:0008270">
    <property type="term" value="F:zinc ion binding"/>
    <property type="evidence" value="ECO:0007669"/>
    <property type="project" value="InterPro"/>
</dbReference>
<dbReference type="AlphaFoldDB" id="B8HIQ8"/>
<evidence type="ECO:0000313" key="3">
    <source>
        <dbReference type="EMBL" id="ACL42305.1"/>
    </source>
</evidence>
<evidence type="ECO:0000259" key="2">
    <source>
        <dbReference type="SMART" id="SM00507"/>
    </source>
</evidence>
<dbReference type="InterPro" id="IPR003615">
    <property type="entry name" value="HNH_nuc"/>
</dbReference>
<dbReference type="SMART" id="SM00507">
    <property type="entry name" value="HNHc"/>
    <property type="match status" value="1"/>
</dbReference>
<proteinExistence type="predicted"/>
<keyword evidence="3" id="KW-0255">Endonuclease</keyword>
<evidence type="ECO:0000256" key="1">
    <source>
        <dbReference type="SAM" id="MobiDB-lite"/>
    </source>
</evidence>
<accession>B8HIQ8</accession>
<dbReference type="EMBL" id="CP001342">
    <property type="protein sequence ID" value="ACL42305.1"/>
    <property type="molecule type" value="Genomic_DNA"/>
</dbReference>
<reference evidence="3" key="1">
    <citation type="submission" date="2009-01" db="EMBL/GenBank/DDBJ databases">
        <title>Complete sequence of plasmid1 of Arthrobacter chlorophenolicus A6.</title>
        <authorList>
            <consortium name="US DOE Joint Genome Institute"/>
            <person name="Lucas S."/>
            <person name="Copeland A."/>
            <person name="Lapidus A."/>
            <person name="Glavina del Rio T."/>
            <person name="Tice H."/>
            <person name="Bruce D."/>
            <person name="Goodwin L."/>
            <person name="Pitluck S."/>
            <person name="Goltsman E."/>
            <person name="Clum A."/>
            <person name="Larimer F."/>
            <person name="Land M."/>
            <person name="Hauser L."/>
            <person name="Kyrpides N."/>
            <person name="Mikhailova N."/>
            <person name="Jansson J."/>
            <person name="Richardson P."/>
        </authorList>
    </citation>
    <scope>NUCLEOTIDE SEQUENCE [LARGE SCALE GENOMIC DNA]</scope>
    <source>
        <strain evidence="3">A6</strain>
        <plasmid evidence="3">pACHL01</plasmid>
    </source>
</reference>
<feature type="region of interest" description="Disordered" evidence="1">
    <location>
        <begin position="192"/>
        <end position="213"/>
    </location>
</feature>
<feature type="compositionally biased region" description="Polar residues" evidence="1">
    <location>
        <begin position="204"/>
        <end position="213"/>
    </location>
</feature>
<keyword evidence="3" id="KW-0378">Hydrolase</keyword>
<dbReference type="OrthoDB" id="5244068at2"/>
<dbReference type="GO" id="GO:0004519">
    <property type="term" value="F:endonuclease activity"/>
    <property type="evidence" value="ECO:0007669"/>
    <property type="project" value="UniProtKB-KW"/>
</dbReference>
<dbReference type="GO" id="GO:0003676">
    <property type="term" value="F:nucleic acid binding"/>
    <property type="evidence" value="ECO:0007669"/>
    <property type="project" value="InterPro"/>
</dbReference>
<sequence length="213" mass="24039">MSESAVTAEHVEGFQPDHCANCFEQLPGDPNHRPHLFCSELCRDTAALVRYWRSAVRDGRFETDPEVRYAVQIQIAHLLAGGYHGQARTIPAETRTLVKERDKVCVSCGGPGEEIDHIDGDSNDPENLQLLCKDCHHGKTAESLVPASTEQMDFVQVLFLERVAPDEPARLCDGQDWRQAESRLRAERRRRLVGPPKRSRRNSLDPSTITWLT</sequence>
<dbReference type="HOGENOM" id="CLU_1292241_0_0_11"/>
<geneLocation type="plasmid" evidence="3 4">
    <name>pACHL01</name>
</geneLocation>
<dbReference type="InterPro" id="IPR002711">
    <property type="entry name" value="HNH"/>
</dbReference>
<gene>
    <name evidence="3" type="ordered locus">Achl_4354</name>
</gene>
<dbReference type="KEGG" id="ach:Achl_4354"/>
<dbReference type="CDD" id="cd00085">
    <property type="entry name" value="HNHc"/>
    <property type="match status" value="1"/>
</dbReference>
<dbReference type="Proteomes" id="UP000002505">
    <property type="component" value="Plasmid pACHL01"/>
</dbReference>
<evidence type="ECO:0000313" key="4">
    <source>
        <dbReference type="Proteomes" id="UP000002505"/>
    </source>
</evidence>
<keyword evidence="4" id="KW-1185">Reference proteome</keyword>
<organism evidence="3 4">
    <name type="scientific">Pseudarthrobacter chlorophenolicus (strain ATCC 700700 / DSM 12829 / CIP 107037 / JCM 12360 / KCTC 9906 / NCIMB 13794 / A6)</name>
    <name type="common">Arthrobacter chlorophenolicus</name>
    <dbReference type="NCBI Taxonomy" id="452863"/>
    <lineage>
        <taxon>Bacteria</taxon>
        <taxon>Bacillati</taxon>
        <taxon>Actinomycetota</taxon>
        <taxon>Actinomycetes</taxon>
        <taxon>Micrococcales</taxon>
        <taxon>Micrococcaceae</taxon>
        <taxon>Pseudarthrobacter</taxon>
    </lineage>
</organism>
<feature type="compositionally biased region" description="Basic residues" evidence="1">
    <location>
        <begin position="192"/>
        <end position="201"/>
    </location>
</feature>
<name>B8HIQ8_PSECP</name>
<keyword evidence="3" id="KW-0614">Plasmid</keyword>
<dbReference type="Gene3D" id="1.10.30.50">
    <property type="match status" value="1"/>
</dbReference>
<dbReference type="Pfam" id="PF01844">
    <property type="entry name" value="HNH"/>
    <property type="match status" value="1"/>
</dbReference>
<feature type="domain" description="HNH nuclease" evidence="2">
    <location>
        <begin position="93"/>
        <end position="137"/>
    </location>
</feature>
<keyword evidence="3" id="KW-0540">Nuclease</keyword>
<protein>
    <submittedName>
        <fullName evidence="3">HNH endonuclease</fullName>
    </submittedName>
</protein>